<sequence>MWVENLQLPEFYFKSIEFTMQVGCGVGCSFCPQSIFVKNYKSDIKRFTLENFKKALNNIEGSSIKEIKFSGFSEPLEHSEIYDFIIEAHKKNFHVELITTLKNFSKEGFEKIKDLPIKCHISIQPPNVNNRKGLNDSEAWGNIEQLLSLKPTCDLVFGCLDTNLTIENKNNIKKLADKLNITVKYEKYTTRAGYLGNSIVHKKQKLLCKHNMEPVALPNGDLALCCMDFGLRHIIGNIFDQRYIDILNSDKLLEILKIMLGRTQGDILCHTCEYAKPVPGFLSLRYYYNARHIFKNIRDSLIPKNSTIRNKLDKLFK</sequence>
<dbReference type="Proteomes" id="UP000886400">
    <property type="component" value="Unassembled WGS sequence"/>
</dbReference>
<dbReference type="GO" id="GO:0051536">
    <property type="term" value="F:iron-sulfur cluster binding"/>
    <property type="evidence" value="ECO:0007669"/>
    <property type="project" value="UniProtKB-KW"/>
</dbReference>
<dbReference type="InterPro" id="IPR007197">
    <property type="entry name" value="rSAM"/>
</dbReference>
<dbReference type="AlphaFoldDB" id="A0A7C6E9J6"/>
<feature type="domain" description="Radical SAM core" evidence="6">
    <location>
        <begin position="20"/>
        <end position="127"/>
    </location>
</feature>
<feature type="domain" description="4Fe4S-binding SPASM" evidence="7">
    <location>
        <begin position="217"/>
        <end position="272"/>
    </location>
</feature>
<evidence type="ECO:0000256" key="4">
    <source>
        <dbReference type="ARBA" id="ARBA00023004"/>
    </source>
</evidence>
<dbReference type="Pfam" id="PF13186">
    <property type="entry name" value="SPASM"/>
    <property type="match status" value="1"/>
</dbReference>
<dbReference type="PANTHER" id="PTHR11228:SF7">
    <property type="entry name" value="PQQA PEPTIDE CYCLASE"/>
    <property type="match status" value="1"/>
</dbReference>
<evidence type="ECO:0000256" key="5">
    <source>
        <dbReference type="ARBA" id="ARBA00023014"/>
    </source>
</evidence>
<dbReference type="Pfam" id="PF04055">
    <property type="entry name" value="Radical_SAM"/>
    <property type="match status" value="1"/>
</dbReference>
<dbReference type="PANTHER" id="PTHR11228">
    <property type="entry name" value="RADICAL SAM DOMAIN PROTEIN"/>
    <property type="match status" value="1"/>
</dbReference>
<evidence type="ECO:0000313" key="8">
    <source>
        <dbReference type="EMBL" id="HHS49468.1"/>
    </source>
</evidence>
<evidence type="ECO:0000256" key="2">
    <source>
        <dbReference type="ARBA" id="ARBA00022691"/>
    </source>
</evidence>
<dbReference type="InterPro" id="IPR050377">
    <property type="entry name" value="Radical_SAM_PqqE_MftC-like"/>
</dbReference>
<gene>
    <name evidence="8" type="ORF">ENM99_06520</name>
</gene>
<keyword evidence="4" id="KW-0408">Iron</keyword>
<dbReference type="SFLD" id="SFLDS00029">
    <property type="entry name" value="Radical_SAM"/>
    <property type="match status" value="1"/>
</dbReference>
<accession>A0A7C6E9J6</accession>
<dbReference type="GO" id="GO:0046872">
    <property type="term" value="F:metal ion binding"/>
    <property type="evidence" value="ECO:0007669"/>
    <property type="project" value="UniProtKB-KW"/>
</dbReference>
<dbReference type="SUPFAM" id="SSF102114">
    <property type="entry name" value="Radical SAM enzymes"/>
    <property type="match status" value="1"/>
</dbReference>
<keyword evidence="5" id="KW-0411">Iron-sulfur</keyword>
<dbReference type="InterPro" id="IPR058240">
    <property type="entry name" value="rSAM_sf"/>
</dbReference>
<evidence type="ECO:0000256" key="3">
    <source>
        <dbReference type="ARBA" id="ARBA00022723"/>
    </source>
</evidence>
<comment type="caution">
    <text evidence="8">The sequence shown here is derived from an EMBL/GenBank/DDBJ whole genome shotgun (WGS) entry which is preliminary data.</text>
</comment>
<dbReference type="EMBL" id="DRZX01000308">
    <property type="protein sequence ID" value="HHS49468.1"/>
    <property type="molecule type" value="Genomic_DNA"/>
</dbReference>
<evidence type="ECO:0000259" key="7">
    <source>
        <dbReference type="Pfam" id="PF13186"/>
    </source>
</evidence>
<protein>
    <submittedName>
        <fullName evidence="8">Radical SAM/SPASM domain-containing protein</fullName>
    </submittedName>
</protein>
<dbReference type="InterPro" id="IPR023885">
    <property type="entry name" value="4Fe4S-binding_SPASM_dom"/>
</dbReference>
<keyword evidence="2" id="KW-0949">S-adenosyl-L-methionine</keyword>
<reference evidence="8" key="1">
    <citation type="journal article" date="2020" name="mSystems">
        <title>Genome- and Community-Level Interaction Insights into Carbon Utilization and Element Cycling Functions of Hydrothermarchaeota in Hydrothermal Sediment.</title>
        <authorList>
            <person name="Zhou Z."/>
            <person name="Liu Y."/>
            <person name="Xu W."/>
            <person name="Pan J."/>
            <person name="Luo Z.H."/>
            <person name="Li M."/>
        </authorList>
    </citation>
    <scope>NUCLEOTIDE SEQUENCE [LARGE SCALE GENOMIC DNA]</scope>
    <source>
        <strain evidence="8">SpSt-1135</strain>
    </source>
</reference>
<organism evidence="8">
    <name type="scientific">Desulfurella acetivorans</name>
    <dbReference type="NCBI Taxonomy" id="33002"/>
    <lineage>
        <taxon>Bacteria</taxon>
        <taxon>Pseudomonadati</taxon>
        <taxon>Campylobacterota</taxon>
        <taxon>Desulfurellia</taxon>
        <taxon>Desulfurellales</taxon>
        <taxon>Desulfurellaceae</taxon>
        <taxon>Desulfurella</taxon>
    </lineage>
</organism>
<dbReference type="Gene3D" id="3.20.20.70">
    <property type="entry name" value="Aldolase class I"/>
    <property type="match status" value="1"/>
</dbReference>
<dbReference type="CDD" id="cd21109">
    <property type="entry name" value="SPASM"/>
    <property type="match status" value="1"/>
</dbReference>
<evidence type="ECO:0000256" key="1">
    <source>
        <dbReference type="ARBA" id="ARBA00001966"/>
    </source>
</evidence>
<comment type="cofactor">
    <cofactor evidence="1">
        <name>[4Fe-4S] cluster</name>
        <dbReference type="ChEBI" id="CHEBI:49883"/>
    </cofactor>
</comment>
<name>A0A7C6E9J6_DESAE</name>
<proteinExistence type="predicted"/>
<dbReference type="InterPro" id="IPR013785">
    <property type="entry name" value="Aldolase_TIM"/>
</dbReference>
<dbReference type="GO" id="GO:0003824">
    <property type="term" value="F:catalytic activity"/>
    <property type="evidence" value="ECO:0007669"/>
    <property type="project" value="InterPro"/>
</dbReference>
<keyword evidence="3" id="KW-0479">Metal-binding</keyword>
<evidence type="ECO:0000259" key="6">
    <source>
        <dbReference type="Pfam" id="PF04055"/>
    </source>
</evidence>